<keyword evidence="3" id="KW-1003">Cell membrane</keyword>
<protein>
    <recommendedName>
        <fullName evidence="12">SEFIR domain-containing protein</fullName>
    </recommendedName>
</protein>
<evidence type="ECO:0000256" key="2">
    <source>
        <dbReference type="ARBA" id="ARBA00004479"/>
    </source>
</evidence>
<evidence type="ECO:0000256" key="1">
    <source>
        <dbReference type="ARBA" id="ARBA00004162"/>
    </source>
</evidence>
<keyword evidence="5" id="KW-0732">Signal</keyword>
<dbReference type="AlphaFoldDB" id="A0A2P4SEF7"/>
<reference evidence="13 14" key="1">
    <citation type="submission" date="2018-01" db="EMBL/GenBank/DDBJ databases">
        <title>Comparison of the Chinese Bamboo Partridge and Red Junglefowl genome sequences highlights the importance of demography in genome evolution.</title>
        <authorList>
            <person name="Tiley G.P."/>
            <person name="Kimball R.T."/>
            <person name="Braun E.L."/>
            <person name="Burleigh J.G."/>
        </authorList>
    </citation>
    <scope>NUCLEOTIDE SEQUENCE [LARGE SCALE GENOMIC DNA]</scope>
    <source>
        <strain evidence="13">RTK389</strain>
        <tissue evidence="13">Blood</tissue>
    </source>
</reference>
<dbReference type="Pfam" id="PF08357">
    <property type="entry name" value="SEFIR"/>
    <property type="match status" value="1"/>
</dbReference>
<feature type="transmembrane region" description="Helical" evidence="11">
    <location>
        <begin position="706"/>
        <end position="726"/>
    </location>
</feature>
<keyword evidence="10" id="KW-0395">Inflammatory response</keyword>
<evidence type="ECO:0000313" key="13">
    <source>
        <dbReference type="EMBL" id="POI22491.1"/>
    </source>
</evidence>
<keyword evidence="14" id="KW-1185">Reference proteome</keyword>
<organism evidence="13 14">
    <name type="scientific">Bambusicola thoracicus</name>
    <name type="common">Chinese bamboo-partridge</name>
    <name type="synonym">Perdix thoracica</name>
    <dbReference type="NCBI Taxonomy" id="9083"/>
    <lineage>
        <taxon>Eukaryota</taxon>
        <taxon>Metazoa</taxon>
        <taxon>Chordata</taxon>
        <taxon>Craniata</taxon>
        <taxon>Vertebrata</taxon>
        <taxon>Euteleostomi</taxon>
        <taxon>Archelosauria</taxon>
        <taxon>Archosauria</taxon>
        <taxon>Dinosauria</taxon>
        <taxon>Saurischia</taxon>
        <taxon>Theropoda</taxon>
        <taxon>Coelurosauria</taxon>
        <taxon>Aves</taxon>
        <taxon>Neognathae</taxon>
        <taxon>Galloanserae</taxon>
        <taxon>Galliformes</taxon>
        <taxon>Phasianidae</taxon>
        <taxon>Perdicinae</taxon>
        <taxon>Bambusicola</taxon>
    </lineage>
</organism>
<dbReference type="InterPro" id="IPR027841">
    <property type="entry name" value="IL-17_rcpt_C/E_N"/>
</dbReference>
<evidence type="ECO:0000256" key="5">
    <source>
        <dbReference type="ARBA" id="ARBA00022729"/>
    </source>
</evidence>
<evidence type="ECO:0000256" key="10">
    <source>
        <dbReference type="ARBA" id="ARBA00023198"/>
    </source>
</evidence>
<dbReference type="Pfam" id="PF15037">
    <property type="entry name" value="IL17_R_N"/>
    <property type="match status" value="1"/>
</dbReference>
<dbReference type="Proteomes" id="UP000237246">
    <property type="component" value="Unassembled WGS sequence"/>
</dbReference>
<keyword evidence="4 11" id="KW-0812">Transmembrane</keyword>
<dbReference type="GO" id="GO:0030368">
    <property type="term" value="F:interleukin-17 receptor activity"/>
    <property type="evidence" value="ECO:0007669"/>
    <property type="project" value="InterPro"/>
</dbReference>
<keyword evidence="9" id="KW-0325">Glycoprotein</keyword>
<evidence type="ECO:0000256" key="7">
    <source>
        <dbReference type="ARBA" id="ARBA00023136"/>
    </source>
</evidence>
<feature type="domain" description="SEFIR" evidence="12">
    <location>
        <begin position="102"/>
        <end position="254"/>
    </location>
</feature>
<keyword evidence="6 11" id="KW-1133">Transmembrane helix</keyword>
<dbReference type="OrthoDB" id="9949622at2759"/>
<name>A0A2P4SEF7_BAMTH</name>
<evidence type="ECO:0000259" key="12">
    <source>
        <dbReference type="PROSITE" id="PS51534"/>
    </source>
</evidence>
<dbReference type="EMBL" id="PPHD01057636">
    <property type="protein sequence ID" value="POI22491.1"/>
    <property type="molecule type" value="Genomic_DNA"/>
</dbReference>
<comment type="caution">
    <text evidence="13">The sequence shown here is derived from an EMBL/GenBank/DDBJ whole genome shotgun (WGS) entry which is preliminary data.</text>
</comment>
<evidence type="ECO:0000256" key="11">
    <source>
        <dbReference type="SAM" id="Phobius"/>
    </source>
</evidence>
<dbReference type="GO" id="GO:0005886">
    <property type="term" value="C:plasma membrane"/>
    <property type="evidence" value="ECO:0007669"/>
    <property type="project" value="UniProtKB-SubCell"/>
</dbReference>
<dbReference type="PANTHER" id="PTHR15583">
    <property type="entry name" value="INTERLEUKIN-17 RECEPTOR"/>
    <property type="match status" value="1"/>
</dbReference>
<evidence type="ECO:0000256" key="9">
    <source>
        <dbReference type="ARBA" id="ARBA00023180"/>
    </source>
</evidence>
<gene>
    <name evidence="13" type="ORF">CIB84_013761</name>
</gene>
<dbReference type="Gene3D" id="3.40.50.11530">
    <property type="match status" value="1"/>
</dbReference>
<evidence type="ECO:0000256" key="4">
    <source>
        <dbReference type="ARBA" id="ARBA00022692"/>
    </source>
</evidence>
<accession>A0A2P4SEF7</accession>
<dbReference type="PANTHER" id="PTHR15583:SF5">
    <property type="entry name" value="INTERLEUKIN-17 RECEPTOR E"/>
    <property type="match status" value="1"/>
</dbReference>
<feature type="transmembrane region" description="Helical" evidence="11">
    <location>
        <begin position="68"/>
        <end position="86"/>
    </location>
</feature>
<proteinExistence type="predicted"/>
<feature type="non-terminal residue" evidence="13">
    <location>
        <position position="1"/>
    </location>
</feature>
<evidence type="ECO:0000256" key="8">
    <source>
        <dbReference type="ARBA" id="ARBA00023170"/>
    </source>
</evidence>
<keyword evidence="8" id="KW-0675">Receptor</keyword>
<keyword evidence="7 11" id="KW-0472">Membrane</keyword>
<evidence type="ECO:0000313" key="14">
    <source>
        <dbReference type="Proteomes" id="UP000237246"/>
    </source>
</evidence>
<sequence>AALCQRRGGRCEPEAPVYTVTRPESSAPRELALLLPVQVLGSCVLVWRSDVRFARKQLLCPDVSHRHFGLLGLALALGLVVTVLLLNCRSTWRMPSGAAERGRPVLLLYSPDSEEHLALVCALAELLRAGLGCEVRLDLWEAGGVGRAGALPWLYAQRSHVGRESGTVLLLWSRGSSRLFRLWRGGEGGGEPRDAHDVFGAAMACLQGELGAAGRGRGWVLVYFSRLCSPRDVPRPLRPLPTYRLPQELPGLLGALRGGPPPSCRHLRGRAQGLLLRLLEAEAGKGAAGGGSGGGPGCPLQPADSDVLCGTEPAAPGPGLALLGLRLEPEVRCAGPDRCSPCLRARLRLGLEPEDGGGDAGTAASPRRDVTALLLLSGHGYASSRCVAVEVRASSAMSGRLPGSVRFCCFEAPLGSELHVTAYSSARGRRRLSQTRRLPDCSWPAARDAIPQCRVPRLQVSPGPTAVMVEVRVAAVELNYTLRLYHNHSHGTGGSGRTVTASGPMNYSVPLEEVLPCLCLQVWPEIQDPLRATLCPFSHDAAAWERLWLRTQLVLHDVGQAFSCSISAPCDLPAELVPCWSPAPAAPCQALPNLQQPVTGQVRSSRRVRLTQCLRDREHPGVLPGHADDVLLMEPGGNASLCALQRGNCTLLASFTAVGAGRPGLLEQQLQEDVASGQCMQLWRAENGSGVTLWACPMHKYMRAHWALAWLGALVCAACILLLLLLKKEDVKGWLKSLRTGCGSKGE</sequence>
<comment type="subcellular location">
    <subcellularLocation>
        <location evidence="1">Cell membrane</location>
        <topology evidence="1">Single-pass membrane protein</topology>
    </subcellularLocation>
    <subcellularLocation>
        <location evidence="2">Membrane</location>
        <topology evidence="2">Single-pass type I membrane protein</topology>
    </subcellularLocation>
</comment>
<evidence type="ECO:0000256" key="6">
    <source>
        <dbReference type="ARBA" id="ARBA00022989"/>
    </source>
</evidence>
<evidence type="ECO:0000256" key="3">
    <source>
        <dbReference type="ARBA" id="ARBA00022475"/>
    </source>
</evidence>
<dbReference type="PROSITE" id="PS51534">
    <property type="entry name" value="SEFIR"/>
    <property type="match status" value="1"/>
</dbReference>
<dbReference type="GO" id="GO:0006954">
    <property type="term" value="P:inflammatory response"/>
    <property type="evidence" value="ECO:0007669"/>
    <property type="project" value="UniProtKB-KW"/>
</dbReference>
<dbReference type="InterPro" id="IPR039465">
    <property type="entry name" value="IL-17_rcpt-like"/>
</dbReference>
<dbReference type="InterPro" id="IPR013568">
    <property type="entry name" value="SEFIR_dom"/>
</dbReference>